<gene>
    <name evidence="1" type="ORF">ACI1P1_19245</name>
</gene>
<sequence length="242" mass="27396">MFVSCDDEGLFACLDKVGLQEKVLREQTVLLKINLARPAKPNHPRTDAGLLAKMIEYVSAYGGSCAIAESANGYLRENLEQAGLTGLIQKHKVRVIDLDLEEAEQVIIDGEKHYIPKCFRNYSLRIGLPATSKRPGMIYSNNIKLFVGAVPRSMYQLDEQVVDWRPRVHVDLHRSVANIFKAVQTYAPFTWFINGGLAMHESRGEFMLDGILVGNDAAELDLYVQERYFFDLEKPDYLNRLA</sequence>
<reference evidence="1" key="1">
    <citation type="submission" date="2024-12" db="EMBL/GenBank/DDBJ databases">
        <authorList>
            <person name="Wu N."/>
        </authorList>
    </citation>
    <scope>NUCLEOTIDE SEQUENCE</scope>
    <source>
        <strain evidence="1">P15</strain>
    </source>
</reference>
<evidence type="ECO:0000313" key="1">
    <source>
        <dbReference type="EMBL" id="MFM9330440.1"/>
    </source>
</evidence>
<evidence type="ECO:0000313" key="2">
    <source>
        <dbReference type="Proteomes" id="UP001631969"/>
    </source>
</evidence>
<comment type="caution">
    <text evidence="1">The sequence shown here is derived from an EMBL/GenBank/DDBJ whole genome shotgun (WGS) entry which is preliminary data.</text>
</comment>
<proteinExistence type="predicted"/>
<accession>A0ACC7P1Z6</accession>
<keyword evidence="2" id="KW-1185">Reference proteome</keyword>
<organism evidence="1 2">
    <name type="scientific">Paenibacillus mesotrionivorans</name>
    <dbReference type="NCBI Taxonomy" id="3160968"/>
    <lineage>
        <taxon>Bacteria</taxon>
        <taxon>Bacillati</taxon>
        <taxon>Bacillota</taxon>
        <taxon>Bacilli</taxon>
        <taxon>Bacillales</taxon>
        <taxon>Paenibacillaceae</taxon>
        <taxon>Paenibacillus</taxon>
    </lineage>
</organism>
<protein>
    <submittedName>
        <fullName evidence="1">DUF362 domain-containing protein</fullName>
    </submittedName>
</protein>
<name>A0ACC7P1Z6_9BACL</name>
<dbReference type="EMBL" id="JBJURJ010000013">
    <property type="protein sequence ID" value="MFM9330440.1"/>
    <property type="molecule type" value="Genomic_DNA"/>
</dbReference>
<dbReference type="Proteomes" id="UP001631969">
    <property type="component" value="Unassembled WGS sequence"/>
</dbReference>